<name>A0A1Y1YWY9_9PLEO</name>
<dbReference type="InterPro" id="IPR008927">
    <property type="entry name" value="6-PGluconate_DH-like_C_sf"/>
</dbReference>
<proteinExistence type="inferred from homology"/>
<dbReference type="PANTHER" id="PTHR43765">
    <property type="entry name" value="2-DEHYDROPANTOATE 2-REDUCTASE-RELATED"/>
    <property type="match status" value="1"/>
</dbReference>
<dbReference type="GO" id="GO:0050661">
    <property type="term" value="F:NADP binding"/>
    <property type="evidence" value="ECO:0007669"/>
    <property type="project" value="TreeGrafter"/>
</dbReference>
<dbReference type="GO" id="GO:0008677">
    <property type="term" value="F:2-dehydropantoate 2-reductase activity"/>
    <property type="evidence" value="ECO:0007669"/>
    <property type="project" value="TreeGrafter"/>
</dbReference>
<evidence type="ECO:0000313" key="7">
    <source>
        <dbReference type="EMBL" id="ORY02446.1"/>
    </source>
</evidence>
<dbReference type="SUPFAM" id="SSF51735">
    <property type="entry name" value="NAD(P)-binding Rossmann-fold domains"/>
    <property type="match status" value="1"/>
</dbReference>
<dbReference type="InterPro" id="IPR036291">
    <property type="entry name" value="NAD(P)-bd_dom_sf"/>
</dbReference>
<comment type="similarity">
    <text evidence="1">Belongs to the ketopantoate reductase family.</text>
</comment>
<dbReference type="Proteomes" id="UP000193144">
    <property type="component" value="Unassembled WGS sequence"/>
</dbReference>
<feature type="domain" description="Ketopantoate reductase N-terminal" evidence="5">
    <location>
        <begin position="46"/>
        <end position="240"/>
    </location>
</feature>
<reference evidence="7 8" key="1">
    <citation type="submission" date="2016-07" db="EMBL/GenBank/DDBJ databases">
        <title>Pervasive Adenine N6-methylation of Active Genes in Fungi.</title>
        <authorList>
            <consortium name="DOE Joint Genome Institute"/>
            <person name="Mondo S.J."/>
            <person name="Dannebaum R.O."/>
            <person name="Kuo R.C."/>
            <person name="Labutti K."/>
            <person name="Haridas S."/>
            <person name="Kuo A."/>
            <person name="Salamov A."/>
            <person name="Ahrendt S.R."/>
            <person name="Lipzen A."/>
            <person name="Sullivan W."/>
            <person name="Andreopoulos W.B."/>
            <person name="Clum A."/>
            <person name="Lindquist E."/>
            <person name="Daum C."/>
            <person name="Ramamoorthy G.K."/>
            <person name="Gryganskyi A."/>
            <person name="Culley D."/>
            <person name="Magnuson J.K."/>
            <person name="James T.Y."/>
            <person name="O'Malley M.A."/>
            <person name="Stajich J.E."/>
            <person name="Spatafora J.W."/>
            <person name="Visel A."/>
            <person name="Grigoriev I.V."/>
        </authorList>
    </citation>
    <scope>NUCLEOTIDE SEQUENCE [LARGE SCALE GENOMIC DNA]</scope>
    <source>
        <strain evidence="7 8">CBS 115471</strain>
    </source>
</reference>
<dbReference type="Pfam" id="PF08546">
    <property type="entry name" value="ApbA_C"/>
    <property type="match status" value="1"/>
</dbReference>
<dbReference type="Gene3D" id="1.10.1040.10">
    <property type="entry name" value="N-(1-d-carboxylethyl)-l-norvaline Dehydrogenase, domain 2"/>
    <property type="match status" value="1"/>
</dbReference>
<dbReference type="SUPFAM" id="SSF48179">
    <property type="entry name" value="6-phosphogluconate dehydrogenase C-terminal domain-like"/>
    <property type="match status" value="1"/>
</dbReference>
<protein>
    <submittedName>
        <fullName evidence="7">Ketopantoate reductase PanE/ApbA C terminal-domain-containing protein</fullName>
    </submittedName>
</protein>
<dbReference type="STRING" id="1231657.A0A1Y1YWY9"/>
<feature type="region of interest" description="Disordered" evidence="4">
    <location>
        <begin position="260"/>
        <end position="281"/>
    </location>
</feature>
<evidence type="ECO:0000256" key="4">
    <source>
        <dbReference type="SAM" id="MobiDB-lite"/>
    </source>
</evidence>
<keyword evidence="8" id="KW-1185">Reference proteome</keyword>
<keyword evidence="3" id="KW-0560">Oxidoreductase</keyword>
<dbReference type="Gene3D" id="3.40.50.720">
    <property type="entry name" value="NAD(P)-binding Rossmann-like Domain"/>
    <property type="match status" value="1"/>
</dbReference>
<evidence type="ECO:0000256" key="1">
    <source>
        <dbReference type="ARBA" id="ARBA00007870"/>
    </source>
</evidence>
<evidence type="ECO:0000259" key="6">
    <source>
        <dbReference type="Pfam" id="PF08546"/>
    </source>
</evidence>
<evidence type="ECO:0000256" key="3">
    <source>
        <dbReference type="ARBA" id="ARBA00023002"/>
    </source>
</evidence>
<dbReference type="FunFam" id="1.10.1040.10:FF:000038">
    <property type="entry name" value="Probable 2-dehydropantoate 2-reductase"/>
    <property type="match status" value="1"/>
</dbReference>
<dbReference type="AlphaFoldDB" id="A0A1Y1YWY9"/>
<dbReference type="InterPro" id="IPR013328">
    <property type="entry name" value="6PGD_dom2"/>
</dbReference>
<evidence type="ECO:0000313" key="8">
    <source>
        <dbReference type="Proteomes" id="UP000193144"/>
    </source>
</evidence>
<feature type="region of interest" description="Disordered" evidence="4">
    <location>
        <begin position="116"/>
        <end position="145"/>
    </location>
</feature>
<evidence type="ECO:0000256" key="2">
    <source>
        <dbReference type="ARBA" id="ARBA00022857"/>
    </source>
</evidence>
<dbReference type="EMBL" id="MCFA01000157">
    <property type="protein sequence ID" value="ORY02446.1"/>
    <property type="molecule type" value="Genomic_DNA"/>
</dbReference>
<keyword evidence="2" id="KW-0521">NADP</keyword>
<feature type="domain" description="Ketopantoate reductase C-terminal" evidence="6">
    <location>
        <begin position="317"/>
        <end position="449"/>
    </location>
</feature>
<dbReference type="PANTHER" id="PTHR43765:SF2">
    <property type="entry name" value="2-DEHYDROPANTOATE 2-REDUCTASE"/>
    <property type="match status" value="1"/>
</dbReference>
<feature type="region of interest" description="Disordered" evidence="4">
    <location>
        <begin position="1"/>
        <end position="25"/>
    </location>
</feature>
<dbReference type="GO" id="GO:0005739">
    <property type="term" value="C:mitochondrion"/>
    <property type="evidence" value="ECO:0007669"/>
    <property type="project" value="TreeGrafter"/>
</dbReference>
<dbReference type="Pfam" id="PF02558">
    <property type="entry name" value="ApbA"/>
    <property type="match status" value="1"/>
</dbReference>
<sequence length="485" mass="53773">MGPQAKEGASAGKDGKDGKDGSPNLEFTSQNVASFYRQQSIYDRRVHILGVGSVGRLIAHSLRGIPNPPPVTLLFHRGELLKVWNESSKKLQLITDGRSEKRSGYDVELAIPRPRFHGKEIGPEENVQDPSAPSVPQHGPSKLADGESNELINSLILCVKAPQVLSSLSAVKHRLHPESVILFVQNGMGVVEEVNKEIFPDPQTRPHYMLGINSHGVNTSPDDPFTATYAGFGTMSLGIMPHERIQPRAPYSAGRRFKPGYSEDAKGPVTSKHPANPDPNAGEPMPYFFKWTPNSRYLLRTMLRSPVLCAAAFSPPDLLQMQLEKLAVNCIINPLTVMLDARNGSILYNYHLTRVLRLLLSEISLVVRSLPELQYIPNVEQRFDPGRLETIVVGVANKTRDNISSMLADVRAGRRTEIEYINGWVVGKGEDLGIRCFMNYMMVNLVKGKNAMIELEMAEGVPFVEAKRGEGEIKIRGIEREDQQL</sequence>
<dbReference type="InterPro" id="IPR050838">
    <property type="entry name" value="Ketopantoate_reductase"/>
</dbReference>
<dbReference type="OrthoDB" id="73846at2759"/>
<evidence type="ECO:0000259" key="5">
    <source>
        <dbReference type="Pfam" id="PF02558"/>
    </source>
</evidence>
<organism evidence="7 8">
    <name type="scientific">Clohesyomyces aquaticus</name>
    <dbReference type="NCBI Taxonomy" id="1231657"/>
    <lineage>
        <taxon>Eukaryota</taxon>
        <taxon>Fungi</taxon>
        <taxon>Dikarya</taxon>
        <taxon>Ascomycota</taxon>
        <taxon>Pezizomycotina</taxon>
        <taxon>Dothideomycetes</taxon>
        <taxon>Pleosporomycetidae</taxon>
        <taxon>Pleosporales</taxon>
        <taxon>Lindgomycetaceae</taxon>
        <taxon>Clohesyomyces</taxon>
    </lineage>
</organism>
<dbReference type="InterPro" id="IPR013752">
    <property type="entry name" value="KPA_reductase"/>
</dbReference>
<gene>
    <name evidence="7" type="ORF">BCR34DRAFT_605553</name>
</gene>
<dbReference type="InterPro" id="IPR013332">
    <property type="entry name" value="KPR_N"/>
</dbReference>
<accession>A0A1Y1YWY9</accession>
<comment type="caution">
    <text evidence="7">The sequence shown here is derived from an EMBL/GenBank/DDBJ whole genome shotgun (WGS) entry which is preliminary data.</text>
</comment>